<proteinExistence type="predicted"/>
<keyword evidence="1" id="KW-1185">Reference proteome</keyword>
<dbReference type="AlphaFoldDB" id="A0A915KT13"/>
<reference evidence="2" key="1">
    <citation type="submission" date="2022-11" db="UniProtKB">
        <authorList>
            <consortium name="WormBaseParasite"/>
        </authorList>
    </citation>
    <scope>IDENTIFICATION</scope>
</reference>
<organism evidence="1 2">
    <name type="scientific">Romanomermis culicivorax</name>
    <name type="common">Nematode worm</name>
    <dbReference type="NCBI Taxonomy" id="13658"/>
    <lineage>
        <taxon>Eukaryota</taxon>
        <taxon>Metazoa</taxon>
        <taxon>Ecdysozoa</taxon>
        <taxon>Nematoda</taxon>
        <taxon>Enoplea</taxon>
        <taxon>Dorylaimia</taxon>
        <taxon>Mermithida</taxon>
        <taxon>Mermithoidea</taxon>
        <taxon>Mermithidae</taxon>
        <taxon>Romanomermis</taxon>
    </lineage>
</organism>
<accession>A0A915KT13</accession>
<dbReference type="WBParaSite" id="nRc.2.0.1.t41621-RA">
    <property type="protein sequence ID" value="nRc.2.0.1.t41621-RA"/>
    <property type="gene ID" value="nRc.2.0.1.g41621"/>
</dbReference>
<dbReference type="Proteomes" id="UP000887565">
    <property type="component" value="Unplaced"/>
</dbReference>
<name>A0A915KT13_ROMCU</name>
<protein>
    <submittedName>
        <fullName evidence="2">Uncharacterized protein</fullName>
    </submittedName>
</protein>
<evidence type="ECO:0000313" key="1">
    <source>
        <dbReference type="Proteomes" id="UP000887565"/>
    </source>
</evidence>
<sequence length="170" mass="19058">MDQTGIQEQEDDFSMNELDQEAHSVNHGAGLLKADTIPNTPSPKKSFVFGLGACVNISILQAFYEKLTIGILMAGPNRNFECQELIGQMKQQSEGVEQQPKCFNSHLNVKLPSRSAFQALMREKSPTIDFSRMQSPISNRRCSRDSLINETVFRSFSNLMGKPPCWTMVP</sequence>
<evidence type="ECO:0000313" key="2">
    <source>
        <dbReference type="WBParaSite" id="nRc.2.0.1.t41621-RA"/>
    </source>
</evidence>